<dbReference type="InterPro" id="IPR011010">
    <property type="entry name" value="DNA_brk_join_enz"/>
</dbReference>
<dbReference type="Gene3D" id="1.10.443.10">
    <property type="entry name" value="Intergrase catalytic core"/>
    <property type="match status" value="1"/>
</dbReference>
<dbReference type="GO" id="GO:0006310">
    <property type="term" value="P:DNA recombination"/>
    <property type="evidence" value="ECO:0007669"/>
    <property type="project" value="UniProtKB-KW"/>
</dbReference>
<evidence type="ECO:0000259" key="7">
    <source>
        <dbReference type="Pfam" id="PF13356"/>
    </source>
</evidence>
<name>A0A8S5TC44_9CAUD</name>
<dbReference type="Gene3D" id="1.10.150.130">
    <property type="match status" value="1"/>
</dbReference>
<dbReference type="InterPro" id="IPR025166">
    <property type="entry name" value="Integrase_DNA_bind_dom"/>
</dbReference>
<sequence>MRLVERMTEKRLRALTKTTACGGVPGLIVRVVKLKDGSLAKYFVLRETTINRIFTLGRYPQISLAEAFKKATEWKVKIQQGIDPSEEEKALKASLRKESVRDDRLTFEQLIYRWIEFNEARGRWNNPSKPKREIWEGFFRNHIPNSIRERPVEELKAEHFAAALSEKWRTMIDTPERILSDARQAIDWAIRSELIPPMLNPAQVKDGKLGDLLPLVRAEGGHEPALPPKRLPLFFAELMKLVPVSQTARCLAFAILTAARNSTAREATWEEIKEEDGQWFHVIPRARMKVKGEKIPFDRKTPLSPQALELLNTAPRIGLDPKAFIFPNINKGRNSPFTRDSVRALIKRMHDKQKAIDGIGWIDPEQTHAKTGKPRIVTLHGCARATFNTWAKDAAGYKHKAFSRDLRESCLDHRNESYQCAYDREQALGDMREVFDAWGAYCYSAIRAT</sequence>
<feature type="domain" description="Integrase DNA-binding" evidence="7">
    <location>
        <begin position="8"/>
        <end position="90"/>
    </location>
</feature>
<dbReference type="Gene3D" id="3.30.160.390">
    <property type="entry name" value="Integrase, DNA-binding domain"/>
    <property type="match status" value="1"/>
</dbReference>
<comment type="similarity">
    <text evidence="1">Belongs to the 'phage' integrase family.</text>
</comment>
<dbReference type="GO" id="GO:0015074">
    <property type="term" value="P:DNA integration"/>
    <property type="evidence" value="ECO:0007669"/>
    <property type="project" value="UniProtKB-KW"/>
</dbReference>
<keyword evidence="4" id="KW-0229">DNA integration</keyword>
<dbReference type="PANTHER" id="PTHR30629">
    <property type="entry name" value="PROPHAGE INTEGRASE"/>
    <property type="match status" value="1"/>
</dbReference>
<dbReference type="InterPro" id="IPR053876">
    <property type="entry name" value="Phage_int_M"/>
</dbReference>
<dbReference type="InterPro" id="IPR013762">
    <property type="entry name" value="Integrase-like_cat_sf"/>
</dbReference>
<dbReference type="InterPro" id="IPR010998">
    <property type="entry name" value="Integrase_recombinase_N"/>
</dbReference>
<dbReference type="GO" id="GO:0016740">
    <property type="term" value="F:transferase activity"/>
    <property type="evidence" value="ECO:0007669"/>
    <property type="project" value="UniProtKB-KW"/>
</dbReference>
<dbReference type="InterPro" id="IPR050808">
    <property type="entry name" value="Phage_Integrase"/>
</dbReference>
<evidence type="ECO:0000256" key="6">
    <source>
        <dbReference type="ARBA" id="ARBA00023172"/>
    </source>
</evidence>
<dbReference type="GO" id="GO:0003677">
    <property type="term" value="F:DNA binding"/>
    <property type="evidence" value="ECO:0007669"/>
    <property type="project" value="UniProtKB-KW"/>
</dbReference>
<keyword evidence="5" id="KW-0238">DNA-binding</keyword>
<organism evidence="9">
    <name type="scientific">Siphoviridae sp. ctw757</name>
    <dbReference type="NCBI Taxonomy" id="2827969"/>
    <lineage>
        <taxon>Viruses</taxon>
        <taxon>Duplodnaviria</taxon>
        <taxon>Heunggongvirae</taxon>
        <taxon>Uroviricota</taxon>
        <taxon>Caudoviricetes</taxon>
    </lineage>
</organism>
<dbReference type="Pfam" id="PF13356">
    <property type="entry name" value="Arm-DNA-bind_3"/>
    <property type="match status" value="1"/>
</dbReference>
<dbReference type="SUPFAM" id="SSF56349">
    <property type="entry name" value="DNA breaking-rejoining enzymes"/>
    <property type="match status" value="1"/>
</dbReference>
<reference evidence="9" key="1">
    <citation type="journal article" date="2021" name="Proc. Natl. Acad. Sci. U.S.A.">
        <title>A Catalog of Tens of Thousands of Viruses from Human Metagenomes Reveals Hidden Associations with Chronic Diseases.</title>
        <authorList>
            <person name="Tisza M.J."/>
            <person name="Buck C.B."/>
        </authorList>
    </citation>
    <scope>NUCLEOTIDE SEQUENCE</scope>
    <source>
        <strain evidence="9">Ctw757</strain>
    </source>
</reference>
<evidence type="ECO:0000313" key="9">
    <source>
        <dbReference type="EMBL" id="DAF60603.1"/>
    </source>
</evidence>
<dbReference type="EMBL" id="BK032791">
    <property type="protein sequence ID" value="DAF60603.1"/>
    <property type="molecule type" value="Genomic_DNA"/>
</dbReference>
<evidence type="ECO:0000256" key="1">
    <source>
        <dbReference type="ARBA" id="ARBA00008857"/>
    </source>
</evidence>
<dbReference type="Pfam" id="PF22022">
    <property type="entry name" value="Phage_int_M"/>
    <property type="match status" value="1"/>
</dbReference>
<dbReference type="InterPro" id="IPR038488">
    <property type="entry name" value="Integrase_DNA-bd_sf"/>
</dbReference>
<feature type="domain" description="Phage integrase central" evidence="8">
    <location>
        <begin position="107"/>
        <end position="194"/>
    </location>
</feature>
<keyword evidence="3" id="KW-0808">Transferase</keyword>
<evidence type="ECO:0000256" key="4">
    <source>
        <dbReference type="ARBA" id="ARBA00022908"/>
    </source>
</evidence>
<keyword evidence="6" id="KW-0233">DNA recombination</keyword>
<dbReference type="PANTHER" id="PTHR30629:SF2">
    <property type="entry name" value="PROPHAGE INTEGRASE INTS-RELATED"/>
    <property type="match status" value="1"/>
</dbReference>
<evidence type="ECO:0000259" key="8">
    <source>
        <dbReference type="Pfam" id="PF22022"/>
    </source>
</evidence>
<protein>
    <recommendedName>
        <fullName evidence="2">Integrase</fullName>
    </recommendedName>
</protein>
<evidence type="ECO:0000256" key="2">
    <source>
        <dbReference type="ARBA" id="ARBA00016082"/>
    </source>
</evidence>
<proteinExistence type="inferred from homology"/>
<evidence type="ECO:0000256" key="5">
    <source>
        <dbReference type="ARBA" id="ARBA00023125"/>
    </source>
</evidence>
<accession>A0A8S5TC44</accession>
<evidence type="ECO:0000256" key="3">
    <source>
        <dbReference type="ARBA" id="ARBA00022679"/>
    </source>
</evidence>